<proteinExistence type="predicted"/>
<dbReference type="Proteomes" id="UP000614334">
    <property type="component" value="Unassembled WGS sequence"/>
</dbReference>
<evidence type="ECO:0000256" key="1">
    <source>
        <dbReference type="SAM" id="MobiDB-lite"/>
    </source>
</evidence>
<accession>A0A8H7I2G5</accession>
<gene>
    <name evidence="2" type="ORF">RHS01_10930</name>
</gene>
<sequence length="156" mass="17311">MEDGVMNNIVDTTLANKAWMQIVEHWEGKGMQLLSFLYQQLMSTKIKEEEDLTTGFNLIKSTVSKIKTLGESISNFLLAQIIMNVLPLSYAIISTVIQTSMQQAAITSNAICKAALQEEEHQQKGGGITAMFVQSLKGKSMTKRSARNNPKGKKRT</sequence>
<dbReference type="EMBL" id="JACYCF010000042">
    <property type="protein sequence ID" value="KAF8748328.1"/>
    <property type="molecule type" value="Genomic_DNA"/>
</dbReference>
<protein>
    <submittedName>
        <fullName evidence="2">Uncharacterized protein</fullName>
    </submittedName>
</protein>
<organism evidence="2 3">
    <name type="scientific">Rhizoctonia solani</name>
    <dbReference type="NCBI Taxonomy" id="456999"/>
    <lineage>
        <taxon>Eukaryota</taxon>
        <taxon>Fungi</taxon>
        <taxon>Dikarya</taxon>
        <taxon>Basidiomycota</taxon>
        <taxon>Agaricomycotina</taxon>
        <taxon>Agaricomycetes</taxon>
        <taxon>Cantharellales</taxon>
        <taxon>Ceratobasidiaceae</taxon>
        <taxon>Rhizoctonia</taxon>
    </lineage>
</organism>
<evidence type="ECO:0000313" key="2">
    <source>
        <dbReference type="EMBL" id="KAF8748328.1"/>
    </source>
</evidence>
<dbReference type="AlphaFoldDB" id="A0A8H7I2G5"/>
<reference evidence="2" key="1">
    <citation type="submission" date="2020-09" db="EMBL/GenBank/DDBJ databases">
        <title>Comparative genome analyses of four rice-infecting Rhizoctonia solani isolates reveal extensive enrichment of homogalacturonan modification genes.</title>
        <authorList>
            <person name="Lee D.-Y."/>
            <person name="Jeon J."/>
            <person name="Kim K.-T."/>
            <person name="Cheong K."/>
            <person name="Song H."/>
            <person name="Choi G."/>
            <person name="Ko J."/>
            <person name="Opiyo S.O."/>
            <person name="Zuo S."/>
            <person name="Madhav S."/>
            <person name="Lee Y.-H."/>
            <person name="Wang G.-L."/>
        </authorList>
    </citation>
    <scope>NUCLEOTIDE SEQUENCE</scope>
    <source>
        <strain evidence="2">AG1-IA B2</strain>
    </source>
</reference>
<evidence type="ECO:0000313" key="3">
    <source>
        <dbReference type="Proteomes" id="UP000614334"/>
    </source>
</evidence>
<dbReference type="Pfam" id="PF14223">
    <property type="entry name" value="Retrotran_gag_2"/>
    <property type="match status" value="1"/>
</dbReference>
<feature type="compositionally biased region" description="Basic residues" evidence="1">
    <location>
        <begin position="140"/>
        <end position="156"/>
    </location>
</feature>
<comment type="caution">
    <text evidence="2">The sequence shown here is derived from an EMBL/GenBank/DDBJ whole genome shotgun (WGS) entry which is preliminary data.</text>
</comment>
<name>A0A8H7I2G5_9AGAM</name>
<feature type="region of interest" description="Disordered" evidence="1">
    <location>
        <begin position="137"/>
        <end position="156"/>
    </location>
</feature>